<reference evidence="2 3" key="2">
    <citation type="journal article" date="2017" name="Front. Plant Sci.">
        <title>Gene Classification and Mining of Molecular Markers Useful in Red Clover (Trifolium pratense) Breeding.</title>
        <authorList>
            <person name="Istvanek J."/>
            <person name="Dluhosova J."/>
            <person name="Dluhos P."/>
            <person name="Patkova L."/>
            <person name="Nedelnik J."/>
            <person name="Repkova J."/>
        </authorList>
    </citation>
    <scope>NUCLEOTIDE SEQUENCE [LARGE SCALE GENOMIC DNA]</scope>
    <source>
        <strain evidence="3">cv. Tatra</strain>
        <tissue evidence="2">Young leaves</tissue>
    </source>
</reference>
<dbReference type="EMBL" id="ASHM01042842">
    <property type="protein sequence ID" value="PNX82849.1"/>
    <property type="molecule type" value="Genomic_DNA"/>
</dbReference>
<feature type="compositionally biased region" description="Polar residues" evidence="1">
    <location>
        <begin position="1"/>
        <end position="11"/>
    </location>
</feature>
<dbReference type="Proteomes" id="UP000236291">
    <property type="component" value="Unassembled WGS sequence"/>
</dbReference>
<reference evidence="2 3" key="1">
    <citation type="journal article" date="2014" name="Am. J. Bot.">
        <title>Genome assembly and annotation for red clover (Trifolium pratense; Fabaceae).</title>
        <authorList>
            <person name="Istvanek J."/>
            <person name="Jaros M."/>
            <person name="Krenek A."/>
            <person name="Repkova J."/>
        </authorList>
    </citation>
    <scope>NUCLEOTIDE SEQUENCE [LARGE SCALE GENOMIC DNA]</scope>
    <source>
        <strain evidence="3">cv. Tatra</strain>
        <tissue evidence="2">Young leaves</tissue>
    </source>
</reference>
<gene>
    <name evidence="2" type="ORF">L195_g038884</name>
</gene>
<feature type="non-terminal residue" evidence="2">
    <location>
        <position position="80"/>
    </location>
</feature>
<evidence type="ECO:0000256" key="1">
    <source>
        <dbReference type="SAM" id="MobiDB-lite"/>
    </source>
</evidence>
<protein>
    <submittedName>
        <fullName evidence="2">Uncharacterized protein</fullName>
    </submittedName>
</protein>
<proteinExistence type="predicted"/>
<feature type="region of interest" description="Disordered" evidence="1">
    <location>
        <begin position="1"/>
        <end position="21"/>
    </location>
</feature>
<comment type="caution">
    <text evidence="2">The sequence shown here is derived from an EMBL/GenBank/DDBJ whole genome shotgun (WGS) entry which is preliminary data.</text>
</comment>
<organism evidence="2 3">
    <name type="scientific">Trifolium pratense</name>
    <name type="common">Red clover</name>
    <dbReference type="NCBI Taxonomy" id="57577"/>
    <lineage>
        <taxon>Eukaryota</taxon>
        <taxon>Viridiplantae</taxon>
        <taxon>Streptophyta</taxon>
        <taxon>Embryophyta</taxon>
        <taxon>Tracheophyta</taxon>
        <taxon>Spermatophyta</taxon>
        <taxon>Magnoliopsida</taxon>
        <taxon>eudicotyledons</taxon>
        <taxon>Gunneridae</taxon>
        <taxon>Pentapetalae</taxon>
        <taxon>rosids</taxon>
        <taxon>fabids</taxon>
        <taxon>Fabales</taxon>
        <taxon>Fabaceae</taxon>
        <taxon>Papilionoideae</taxon>
        <taxon>50 kb inversion clade</taxon>
        <taxon>NPAAA clade</taxon>
        <taxon>Hologalegina</taxon>
        <taxon>IRL clade</taxon>
        <taxon>Trifolieae</taxon>
        <taxon>Trifolium</taxon>
    </lineage>
</organism>
<sequence length="80" mass="8767">MQRCTLDSSTAAMGMQSGDGLGRRKKMVASTEFFNESACVSEEGVAAYGVDLIWRGKLNLNHWIYESVGRGVCYGSSCYE</sequence>
<evidence type="ECO:0000313" key="2">
    <source>
        <dbReference type="EMBL" id="PNX82849.1"/>
    </source>
</evidence>
<name>A0A2K3LWF3_TRIPR</name>
<dbReference type="AlphaFoldDB" id="A0A2K3LWF3"/>
<accession>A0A2K3LWF3</accession>
<evidence type="ECO:0000313" key="3">
    <source>
        <dbReference type="Proteomes" id="UP000236291"/>
    </source>
</evidence>